<dbReference type="Gene3D" id="2.60.120.260">
    <property type="entry name" value="Galactose-binding domain-like"/>
    <property type="match status" value="1"/>
</dbReference>
<dbReference type="CDD" id="cd02795">
    <property type="entry name" value="CBM6-CBM35-CBM36_like"/>
    <property type="match status" value="1"/>
</dbReference>
<dbReference type="PROSITE" id="PS51175">
    <property type="entry name" value="CBM6"/>
    <property type="match status" value="1"/>
</dbReference>
<dbReference type="InterPro" id="IPR005084">
    <property type="entry name" value="CBM6"/>
</dbReference>
<evidence type="ECO:0000256" key="7">
    <source>
        <dbReference type="ARBA" id="ARBA00022729"/>
    </source>
</evidence>
<name>A0A4V0NEA2_SORCE</name>
<feature type="compositionally biased region" description="Low complexity" evidence="10">
    <location>
        <begin position="201"/>
        <end position="211"/>
    </location>
</feature>
<feature type="compositionally biased region" description="Gly residues" evidence="10">
    <location>
        <begin position="212"/>
        <end position="222"/>
    </location>
</feature>
<keyword evidence="6" id="KW-0964">Secreted</keyword>
<evidence type="ECO:0000313" key="12">
    <source>
        <dbReference type="EMBL" id="AUX25462.1"/>
    </source>
</evidence>
<evidence type="ECO:0000256" key="6">
    <source>
        <dbReference type="ARBA" id="ARBA00022525"/>
    </source>
</evidence>
<dbReference type="EC" id="4.2.2.2" evidence="5"/>
<sequence>MGCASTRDNMRNVNMNFRRTFASPVLLTLGLAGTIAAGCLSEEEAMMEIESASEAVSATRFEGESQTWSTSSGDKVDASSSTVRLQANASGDYFQFSRSVPAGQYQVVVRYAQRNVYGSYELRLNNASVGRLDGYSSSSSDRWNVVNLGTRSLSGTVAFRLVSTGESSSAKDYDFKIDYIELVPTGSGSAGSGGSGGGSSSSGSTSSSSSSGSGGGGGSTTIGNGGVVSSTIVVKSGQVYDGGGKRFIAGSALGDGSQSEGQKPVFKLENGAVLRNVVLGAPAADGIHTYGNVTLENIVWEDIGEDALTIKGSGTVVLNGGSAVNGEDKVFQINAASTFRVSNFRASNAGKFIRQNGGTKFKVDVFIDRCDISRMKEAIFRTDSSTSTVTMTNTRYSDIGKELFMGLSGSRITTSNNTEY</sequence>
<evidence type="ECO:0000256" key="4">
    <source>
        <dbReference type="ARBA" id="ARBA00006463"/>
    </source>
</evidence>
<dbReference type="InterPro" id="IPR011050">
    <property type="entry name" value="Pectin_lyase_fold/virulence"/>
</dbReference>
<reference evidence="12 13" key="1">
    <citation type="submission" date="2015-09" db="EMBL/GenBank/DDBJ databases">
        <title>Sorangium comparison.</title>
        <authorList>
            <person name="Zaburannyi N."/>
            <person name="Bunk B."/>
            <person name="Overmann J."/>
            <person name="Mueller R."/>
        </authorList>
    </citation>
    <scope>NUCLEOTIDE SEQUENCE [LARGE SCALE GENOMIC DNA]</scope>
    <source>
        <strain evidence="12 13">So ceGT47</strain>
    </source>
</reference>
<dbReference type="SUPFAM" id="SSF51126">
    <property type="entry name" value="Pectin lyase-like"/>
    <property type="match status" value="1"/>
</dbReference>
<gene>
    <name evidence="12" type="primary">pel</name>
    <name evidence="12" type="ORF">SOCEGT47_060090</name>
</gene>
<dbReference type="PANTHER" id="PTHR33407">
    <property type="entry name" value="PECTATE LYASE F-RELATED"/>
    <property type="match status" value="1"/>
</dbReference>
<dbReference type="GO" id="GO:0005576">
    <property type="term" value="C:extracellular region"/>
    <property type="evidence" value="ECO:0007669"/>
    <property type="project" value="UniProtKB-SubCell"/>
</dbReference>
<comment type="cofactor">
    <cofactor evidence="2">
        <name>Ca(2+)</name>
        <dbReference type="ChEBI" id="CHEBI:29108"/>
    </cofactor>
</comment>
<dbReference type="SUPFAM" id="SSF49785">
    <property type="entry name" value="Galactose-binding domain-like"/>
    <property type="match status" value="1"/>
</dbReference>
<comment type="subcellular location">
    <subcellularLocation>
        <location evidence="3">Secreted</location>
    </subcellularLocation>
</comment>
<dbReference type="GO" id="GO:0030246">
    <property type="term" value="F:carbohydrate binding"/>
    <property type="evidence" value="ECO:0007669"/>
    <property type="project" value="InterPro"/>
</dbReference>
<feature type="domain" description="CBM6" evidence="11">
    <location>
        <begin position="59"/>
        <end position="183"/>
    </location>
</feature>
<dbReference type="InterPro" id="IPR004898">
    <property type="entry name" value="Pectate_lyase_PlyH/PlyE-like"/>
</dbReference>
<evidence type="ECO:0000313" key="13">
    <source>
        <dbReference type="Proteomes" id="UP000295781"/>
    </source>
</evidence>
<keyword evidence="9 12" id="KW-0456">Lyase</keyword>
<evidence type="ECO:0000259" key="11">
    <source>
        <dbReference type="PROSITE" id="PS51175"/>
    </source>
</evidence>
<evidence type="ECO:0000256" key="2">
    <source>
        <dbReference type="ARBA" id="ARBA00001913"/>
    </source>
</evidence>
<dbReference type="EMBL" id="CP012670">
    <property type="protein sequence ID" value="AUX25462.1"/>
    <property type="molecule type" value="Genomic_DNA"/>
</dbReference>
<keyword evidence="8" id="KW-0106">Calcium</keyword>
<organism evidence="12 13">
    <name type="scientific">Sorangium cellulosum</name>
    <name type="common">Polyangium cellulosum</name>
    <dbReference type="NCBI Taxonomy" id="56"/>
    <lineage>
        <taxon>Bacteria</taxon>
        <taxon>Pseudomonadati</taxon>
        <taxon>Myxococcota</taxon>
        <taxon>Polyangia</taxon>
        <taxon>Polyangiales</taxon>
        <taxon>Polyangiaceae</taxon>
        <taxon>Sorangium</taxon>
    </lineage>
</organism>
<evidence type="ECO:0000256" key="1">
    <source>
        <dbReference type="ARBA" id="ARBA00000695"/>
    </source>
</evidence>
<dbReference type="InterPro" id="IPR008979">
    <property type="entry name" value="Galactose-bd-like_sf"/>
</dbReference>
<feature type="compositionally biased region" description="Gly residues" evidence="10">
    <location>
        <begin position="188"/>
        <end position="200"/>
    </location>
</feature>
<evidence type="ECO:0000256" key="5">
    <source>
        <dbReference type="ARBA" id="ARBA00012272"/>
    </source>
</evidence>
<evidence type="ECO:0000256" key="9">
    <source>
        <dbReference type="ARBA" id="ARBA00023239"/>
    </source>
</evidence>
<evidence type="ECO:0000256" key="8">
    <source>
        <dbReference type="ARBA" id="ARBA00022837"/>
    </source>
</evidence>
<keyword evidence="7" id="KW-0732">Signal</keyword>
<dbReference type="Gene3D" id="2.160.20.10">
    <property type="entry name" value="Single-stranded right-handed beta-helix, Pectin lyase-like"/>
    <property type="match status" value="1"/>
</dbReference>
<comment type="catalytic activity">
    <reaction evidence="1">
        <text>Eliminative cleavage of (1-&gt;4)-alpha-D-galacturonan to give oligosaccharides with 4-deoxy-alpha-D-galact-4-enuronosyl groups at their non-reducing ends.</text>
        <dbReference type="EC" id="4.2.2.2"/>
    </reaction>
</comment>
<protein>
    <recommendedName>
        <fullName evidence="5">pectate lyase</fullName>
        <ecNumber evidence="5">4.2.2.2</ecNumber>
    </recommendedName>
</protein>
<feature type="region of interest" description="Disordered" evidence="10">
    <location>
        <begin position="188"/>
        <end position="222"/>
    </location>
</feature>
<evidence type="ECO:0000256" key="10">
    <source>
        <dbReference type="SAM" id="MobiDB-lite"/>
    </source>
</evidence>
<dbReference type="InterPro" id="IPR012334">
    <property type="entry name" value="Pectin_lyas_fold"/>
</dbReference>
<dbReference type="Proteomes" id="UP000295781">
    <property type="component" value="Chromosome"/>
</dbReference>
<evidence type="ECO:0000256" key="3">
    <source>
        <dbReference type="ARBA" id="ARBA00004613"/>
    </source>
</evidence>
<dbReference type="Pfam" id="PF03211">
    <property type="entry name" value="Pectate_lyase"/>
    <property type="match status" value="1"/>
</dbReference>
<accession>A0A4V0NEA2</accession>
<dbReference type="AlphaFoldDB" id="A0A4V0NEA2"/>
<dbReference type="PANTHER" id="PTHR33407:SF9">
    <property type="entry name" value="PECTATE LYASE F-RELATED"/>
    <property type="match status" value="1"/>
</dbReference>
<comment type="similarity">
    <text evidence="4">Belongs to the polysaccharide lyase 3 family.</text>
</comment>
<dbReference type="GO" id="GO:0030570">
    <property type="term" value="F:pectate lyase activity"/>
    <property type="evidence" value="ECO:0007669"/>
    <property type="project" value="UniProtKB-EC"/>
</dbReference>
<proteinExistence type="inferred from homology"/>